<dbReference type="GO" id="GO:0045292">
    <property type="term" value="P:mRNA cis splicing, via spliceosome"/>
    <property type="evidence" value="ECO:0007669"/>
    <property type="project" value="TreeGrafter"/>
</dbReference>
<organism evidence="5 6">
    <name type="scientific">Cafeteria roenbergensis</name>
    <name type="common">Marine flagellate</name>
    <dbReference type="NCBI Taxonomy" id="33653"/>
    <lineage>
        <taxon>Eukaryota</taxon>
        <taxon>Sar</taxon>
        <taxon>Stramenopiles</taxon>
        <taxon>Bigyra</taxon>
        <taxon>Opalozoa</taxon>
        <taxon>Bicosoecida</taxon>
        <taxon>Cafeteriaceae</taxon>
        <taxon>Cafeteria</taxon>
    </lineage>
</organism>
<evidence type="ECO:0000313" key="5">
    <source>
        <dbReference type="EMBL" id="KAA0157462.1"/>
    </source>
</evidence>
<evidence type="ECO:0000256" key="1">
    <source>
        <dbReference type="ARBA" id="ARBA00004123"/>
    </source>
</evidence>
<dbReference type="PANTHER" id="PTHR21399:SF0">
    <property type="entry name" value="METHYLOSOME SUBUNIT PICLN"/>
    <property type="match status" value="1"/>
</dbReference>
<dbReference type="GO" id="GO:0005829">
    <property type="term" value="C:cytosol"/>
    <property type="evidence" value="ECO:0007669"/>
    <property type="project" value="TreeGrafter"/>
</dbReference>
<dbReference type="Gene3D" id="2.30.29.30">
    <property type="entry name" value="Pleckstrin-homology domain (PH domain)/Phosphotyrosine-binding domain (PTB)"/>
    <property type="match status" value="1"/>
</dbReference>
<dbReference type="PANTHER" id="PTHR21399">
    <property type="entry name" value="CHLORIDE CONDUCTANCE REGULATORY PROTEIN ICLN"/>
    <property type="match status" value="1"/>
</dbReference>
<dbReference type="AlphaFoldDB" id="A0A5A8CWB8"/>
<dbReference type="EMBL" id="VLTN01000001">
    <property type="protein sequence ID" value="KAA0157462.1"/>
    <property type="molecule type" value="Genomic_DNA"/>
</dbReference>
<protein>
    <recommendedName>
        <fullName evidence="7">Chloride conductance regulatory protein ICln</fullName>
    </recommendedName>
</protein>
<evidence type="ECO:0008006" key="7">
    <source>
        <dbReference type="Google" id="ProtNLM"/>
    </source>
</evidence>
<evidence type="ECO:0000256" key="4">
    <source>
        <dbReference type="ARBA" id="ARBA00023242"/>
    </source>
</evidence>
<keyword evidence="3" id="KW-0963">Cytoplasm</keyword>
<gene>
    <name evidence="5" type="ORF">FNF29_00038</name>
</gene>
<comment type="subcellular location">
    <subcellularLocation>
        <location evidence="2">Cytoplasm</location>
    </subcellularLocation>
    <subcellularLocation>
        <location evidence="1">Nucleus</location>
    </subcellularLocation>
</comment>
<dbReference type="Pfam" id="PF03517">
    <property type="entry name" value="Voldacs"/>
    <property type="match status" value="1"/>
</dbReference>
<comment type="caution">
    <text evidence="5">The sequence shown here is derived from an EMBL/GenBank/DDBJ whole genome shotgun (WGS) entry which is preliminary data.</text>
</comment>
<dbReference type="GO" id="GO:0000387">
    <property type="term" value="P:spliceosomal snRNP assembly"/>
    <property type="evidence" value="ECO:0007669"/>
    <property type="project" value="TreeGrafter"/>
</dbReference>
<dbReference type="GO" id="GO:0005681">
    <property type="term" value="C:spliceosomal complex"/>
    <property type="evidence" value="ECO:0007669"/>
    <property type="project" value="TreeGrafter"/>
</dbReference>
<evidence type="ECO:0000313" key="6">
    <source>
        <dbReference type="Proteomes" id="UP000323011"/>
    </source>
</evidence>
<evidence type="ECO:0000256" key="3">
    <source>
        <dbReference type="ARBA" id="ARBA00022490"/>
    </source>
</evidence>
<dbReference type="InterPro" id="IPR011993">
    <property type="entry name" value="PH-like_dom_sf"/>
</dbReference>
<sequence length="280" mass="27521">MPLFALPSRAASPVGEVYTASGAPVLQDDERVELAMAGVHLNVEGAECGSGALYVTTQRVFWVCEAADRPGAEVDYPAVLMHATSRDGSADPAGARPAVFCQVEADPAWGAAAAAAGAASAGASGGDDGSSDRDAGAADVVTMLLMPSATATVLSSAGGRSAADAFGAGAAGGEAPEDALELVFRAMSCCSEMHPGDLTGADDDAGDAVTAGDAGGDNGAFMTLGGLPEGGMDGWITSPEQAAALDDAQLATLAALEGKLVARADGPALGACDDEDDDIE</sequence>
<name>A0A5A8CWB8_CAFRO</name>
<keyword evidence="6" id="KW-1185">Reference proteome</keyword>
<accession>A0A5A8CWB8</accession>
<keyword evidence="4" id="KW-0539">Nucleus</keyword>
<dbReference type="InterPro" id="IPR039924">
    <property type="entry name" value="ICln/Lot5/Saf5"/>
</dbReference>
<reference evidence="5 6" key="1">
    <citation type="submission" date="2019-07" db="EMBL/GenBank/DDBJ databases">
        <title>Genomes of Cafeteria roenbergensis.</title>
        <authorList>
            <person name="Fischer M.G."/>
            <person name="Hackl T."/>
            <person name="Roman M."/>
        </authorList>
    </citation>
    <scope>NUCLEOTIDE SEQUENCE [LARGE SCALE GENOMIC DNA]</scope>
    <source>
        <strain evidence="5 6">BVI</strain>
    </source>
</reference>
<dbReference type="GO" id="GO:0034715">
    <property type="term" value="C:pICln-Sm protein complex"/>
    <property type="evidence" value="ECO:0007669"/>
    <property type="project" value="TreeGrafter"/>
</dbReference>
<evidence type="ECO:0000256" key="2">
    <source>
        <dbReference type="ARBA" id="ARBA00004496"/>
    </source>
</evidence>
<dbReference type="Proteomes" id="UP000323011">
    <property type="component" value="Unassembled WGS sequence"/>
</dbReference>
<proteinExistence type="predicted"/>